<dbReference type="SUPFAM" id="SSF90123">
    <property type="entry name" value="ABC transporter transmembrane region"/>
    <property type="match status" value="1"/>
</dbReference>
<evidence type="ECO:0000256" key="3">
    <source>
        <dbReference type="ARBA" id="ARBA00022741"/>
    </source>
</evidence>
<evidence type="ECO:0000256" key="4">
    <source>
        <dbReference type="ARBA" id="ARBA00022840"/>
    </source>
</evidence>
<dbReference type="RefSeq" id="WP_171418721.1">
    <property type="nucleotide sequence ID" value="NZ_JABFOR010000037.1"/>
</dbReference>
<dbReference type="PANTHER" id="PTHR43394">
    <property type="entry name" value="ATP-DEPENDENT PERMEASE MDL1, MITOCHONDRIAL"/>
    <property type="match status" value="1"/>
</dbReference>
<dbReference type="InterPro" id="IPR003593">
    <property type="entry name" value="AAA+_ATPase"/>
</dbReference>
<dbReference type="AlphaFoldDB" id="A0AAP7A258"/>
<protein>
    <submittedName>
        <fullName evidence="10">ABC transporter ATP-binding protein</fullName>
    </submittedName>
</protein>
<evidence type="ECO:0000256" key="2">
    <source>
        <dbReference type="ARBA" id="ARBA00022692"/>
    </source>
</evidence>
<proteinExistence type="predicted"/>
<dbReference type="Gene3D" id="1.20.1560.10">
    <property type="entry name" value="ABC transporter type 1, transmembrane domain"/>
    <property type="match status" value="1"/>
</dbReference>
<evidence type="ECO:0000313" key="10">
    <source>
        <dbReference type="EMBL" id="NOJ73109.1"/>
    </source>
</evidence>
<feature type="domain" description="ABC transporter" evidence="8">
    <location>
        <begin position="333"/>
        <end position="543"/>
    </location>
</feature>
<feature type="transmembrane region" description="Helical" evidence="7">
    <location>
        <begin position="160"/>
        <end position="177"/>
    </location>
</feature>
<dbReference type="PANTHER" id="PTHR43394:SF1">
    <property type="entry name" value="ATP-BINDING CASSETTE SUB-FAMILY B MEMBER 10, MITOCHONDRIAL"/>
    <property type="match status" value="1"/>
</dbReference>
<organism evidence="10 11">
    <name type="scientific">Paenibacillus alvei</name>
    <name type="common">Bacillus alvei</name>
    <dbReference type="NCBI Taxonomy" id="44250"/>
    <lineage>
        <taxon>Bacteria</taxon>
        <taxon>Bacillati</taxon>
        <taxon>Bacillota</taxon>
        <taxon>Bacilli</taxon>
        <taxon>Bacillales</taxon>
        <taxon>Paenibacillaceae</taxon>
        <taxon>Paenibacillus</taxon>
    </lineage>
</organism>
<comment type="caution">
    <text evidence="10">The sequence shown here is derived from an EMBL/GenBank/DDBJ whole genome shotgun (WGS) entry which is preliminary data.</text>
</comment>
<dbReference type="PROSITE" id="PS50893">
    <property type="entry name" value="ABC_TRANSPORTER_2"/>
    <property type="match status" value="1"/>
</dbReference>
<dbReference type="CDD" id="cd03228">
    <property type="entry name" value="ABCC_MRP_Like"/>
    <property type="match status" value="1"/>
</dbReference>
<dbReference type="SUPFAM" id="SSF52540">
    <property type="entry name" value="P-loop containing nucleoside triphosphate hydrolases"/>
    <property type="match status" value="1"/>
</dbReference>
<keyword evidence="6 7" id="KW-0472">Membrane</keyword>
<dbReference type="GO" id="GO:0005886">
    <property type="term" value="C:plasma membrane"/>
    <property type="evidence" value="ECO:0007669"/>
    <property type="project" value="UniProtKB-SubCell"/>
</dbReference>
<dbReference type="GO" id="GO:0015421">
    <property type="term" value="F:ABC-type oligopeptide transporter activity"/>
    <property type="evidence" value="ECO:0007669"/>
    <property type="project" value="TreeGrafter"/>
</dbReference>
<feature type="domain" description="ABC transmembrane type-1" evidence="9">
    <location>
        <begin position="21"/>
        <end position="290"/>
    </location>
</feature>
<dbReference type="CDD" id="cd07346">
    <property type="entry name" value="ABC_6TM_exporters"/>
    <property type="match status" value="1"/>
</dbReference>
<evidence type="ECO:0000256" key="1">
    <source>
        <dbReference type="ARBA" id="ARBA00004651"/>
    </source>
</evidence>
<dbReference type="GO" id="GO:0005524">
    <property type="term" value="F:ATP binding"/>
    <property type="evidence" value="ECO:0007669"/>
    <property type="project" value="UniProtKB-KW"/>
</dbReference>
<dbReference type="Pfam" id="PF00664">
    <property type="entry name" value="ABC_membrane"/>
    <property type="match status" value="1"/>
</dbReference>
<evidence type="ECO:0000259" key="8">
    <source>
        <dbReference type="PROSITE" id="PS50893"/>
    </source>
</evidence>
<dbReference type="InterPro" id="IPR036640">
    <property type="entry name" value="ABC1_TM_sf"/>
</dbReference>
<dbReference type="GO" id="GO:0016887">
    <property type="term" value="F:ATP hydrolysis activity"/>
    <property type="evidence" value="ECO:0007669"/>
    <property type="project" value="InterPro"/>
</dbReference>
<feature type="transmembrane region" description="Helical" evidence="7">
    <location>
        <begin position="134"/>
        <end position="154"/>
    </location>
</feature>
<dbReference type="InterPro" id="IPR011527">
    <property type="entry name" value="ABC1_TM_dom"/>
</dbReference>
<dbReference type="Proteomes" id="UP000552038">
    <property type="component" value="Unassembled WGS sequence"/>
</dbReference>
<feature type="transmembrane region" description="Helical" evidence="7">
    <location>
        <begin position="20"/>
        <end position="39"/>
    </location>
</feature>
<dbReference type="InterPro" id="IPR003439">
    <property type="entry name" value="ABC_transporter-like_ATP-bd"/>
</dbReference>
<keyword evidence="4 10" id="KW-0067">ATP-binding</keyword>
<keyword evidence="2 7" id="KW-0812">Transmembrane</keyword>
<feature type="transmembrane region" description="Helical" evidence="7">
    <location>
        <begin position="59"/>
        <end position="81"/>
    </location>
</feature>
<keyword evidence="5 7" id="KW-1133">Transmembrane helix</keyword>
<comment type="subcellular location">
    <subcellularLocation>
        <location evidence="1">Cell membrane</location>
        <topology evidence="1">Multi-pass membrane protein</topology>
    </subcellularLocation>
</comment>
<evidence type="ECO:0000256" key="6">
    <source>
        <dbReference type="ARBA" id="ARBA00023136"/>
    </source>
</evidence>
<dbReference type="Gene3D" id="3.40.50.300">
    <property type="entry name" value="P-loop containing nucleotide triphosphate hydrolases"/>
    <property type="match status" value="1"/>
</dbReference>
<evidence type="ECO:0000256" key="5">
    <source>
        <dbReference type="ARBA" id="ARBA00022989"/>
    </source>
</evidence>
<keyword evidence="3" id="KW-0547">Nucleotide-binding</keyword>
<evidence type="ECO:0000259" key="9">
    <source>
        <dbReference type="PROSITE" id="PS50929"/>
    </source>
</evidence>
<name>A0AAP7A258_PAEAL</name>
<accession>A0AAP7A258</accession>
<dbReference type="SMART" id="SM00382">
    <property type="entry name" value="AAA"/>
    <property type="match status" value="1"/>
</dbReference>
<dbReference type="PROSITE" id="PS50929">
    <property type="entry name" value="ABC_TM1F"/>
    <property type="match status" value="1"/>
</dbReference>
<dbReference type="InterPro" id="IPR039421">
    <property type="entry name" value="Type_1_exporter"/>
</dbReference>
<evidence type="ECO:0000313" key="11">
    <source>
        <dbReference type="Proteomes" id="UP000552038"/>
    </source>
</evidence>
<dbReference type="InterPro" id="IPR027417">
    <property type="entry name" value="P-loop_NTPase"/>
</dbReference>
<gene>
    <name evidence="10" type="ORF">HMI46_21460</name>
</gene>
<feature type="transmembrane region" description="Helical" evidence="7">
    <location>
        <begin position="245"/>
        <end position="266"/>
    </location>
</feature>
<sequence>MQNKNNILYSHLKLNKIKVCFIIVISIILGILEVYIPMFTQKIIDNGILVNDIGYVVKAAFLLIMFCLINSLMNGYLNILFAKTSIKIISDIKKDIYSNLLSYPVSFFDEHKTGYIMSRIEEVNSLNSLFSPAIVNYFKSVFSFVGALIVIIYIKWELLVLSSLLIPFYILITKKTSKQLMKSSRELNETAAEVSGDINENIRGVEELKRLNLEDKKKNDINQSVDQIAKLSLMRNAFTILGSESISFFLMLSRAIFIIVIGYYIINGELTIGSFFSLLTYTTNLFKPIQLHSSIIISLQPALVSLSRINLFFSKEVDWLKDGIQTINKISKIEFKNVTFTYPNSKIPVIKNLNFSIKEGEKLYIFGSNGTGKTTITKLITGLYSNYSGQILINGIDLRSICMDSYRKKIGVISQNAYLFSGNILDNIKLWDDSITIDDIEKITKQYNITNFLYDNKFRNRSIAELGKNLSGGQIQEIALTRAILRKPSLYIFDEPTSNLDADKKENFINVINKIKKEICITITHDRDLLKNIVGEENKTIELHSC</sequence>
<evidence type="ECO:0000256" key="7">
    <source>
        <dbReference type="SAM" id="Phobius"/>
    </source>
</evidence>
<dbReference type="EMBL" id="JABFOR010000037">
    <property type="protein sequence ID" value="NOJ73109.1"/>
    <property type="molecule type" value="Genomic_DNA"/>
</dbReference>
<dbReference type="Pfam" id="PF00005">
    <property type="entry name" value="ABC_tran"/>
    <property type="match status" value="1"/>
</dbReference>
<reference evidence="10 11" key="1">
    <citation type="submission" date="2020-05" db="EMBL/GenBank/DDBJ databases">
        <title>Whole genome sequencing and identification of novel metabolites from Paenibacillus alvei strain JR949.</title>
        <authorList>
            <person name="Rajendhran J."/>
            <person name="Sree Pranav P."/>
            <person name="Mahalakshmi B."/>
            <person name="Karthikeyan R."/>
        </authorList>
    </citation>
    <scope>NUCLEOTIDE SEQUENCE [LARGE SCALE GENOMIC DNA]</scope>
    <source>
        <strain evidence="10 11">JR949</strain>
    </source>
</reference>